<dbReference type="EMBL" id="JAGSOJ010000002">
    <property type="protein sequence ID" value="MCM1989936.1"/>
    <property type="molecule type" value="Genomic_DNA"/>
</dbReference>
<dbReference type="Proteomes" id="UP001056429">
    <property type="component" value="Unassembled WGS sequence"/>
</dbReference>
<reference evidence="1" key="1">
    <citation type="journal article" date="2021" name="mSystems">
        <title>Bacteria and Archaea Synergistically Convert Glycine Betaine to Biogenic Methane in the Formosa Cold Seep of the South China Sea.</title>
        <authorList>
            <person name="Li L."/>
            <person name="Zhang W."/>
            <person name="Zhang S."/>
            <person name="Song L."/>
            <person name="Sun Q."/>
            <person name="Zhang H."/>
            <person name="Xiang H."/>
            <person name="Dong X."/>
        </authorList>
    </citation>
    <scope>NUCLEOTIDE SEQUENCE</scope>
    <source>
        <strain evidence="1">ZWT</strain>
    </source>
</reference>
<organism evidence="1 2">
    <name type="scientific">Oceanirhabdus seepicola</name>
    <dbReference type="NCBI Taxonomy" id="2828781"/>
    <lineage>
        <taxon>Bacteria</taxon>
        <taxon>Bacillati</taxon>
        <taxon>Bacillota</taxon>
        <taxon>Clostridia</taxon>
        <taxon>Eubacteriales</taxon>
        <taxon>Clostridiaceae</taxon>
        <taxon>Oceanirhabdus</taxon>
    </lineage>
</organism>
<sequence>MRNLTKKIVLLAVVLWVVFAYIYRNDITDSTFDSEKFEIEMKAKNYEFQLIHVKKDFLPTTRKRMVIGEEAIDIYLYSNNKKMEKDAKNIDSGGCEYTSTSIFSKSVNVSWVSEPHFYKKGKLIVLYVGTNEKIISDLKDIFGEQFAGMK</sequence>
<evidence type="ECO:0000313" key="1">
    <source>
        <dbReference type="EMBL" id="MCM1989936.1"/>
    </source>
</evidence>
<gene>
    <name evidence="1" type="ORF">KDK92_09300</name>
</gene>
<protein>
    <submittedName>
        <fullName evidence="1">Uncharacterized protein</fullName>
    </submittedName>
</protein>
<accession>A0A9J6P365</accession>
<evidence type="ECO:0000313" key="2">
    <source>
        <dbReference type="Proteomes" id="UP001056429"/>
    </source>
</evidence>
<dbReference type="RefSeq" id="WP_250858974.1">
    <property type="nucleotide sequence ID" value="NZ_JAGSOJ010000002.1"/>
</dbReference>
<dbReference type="AlphaFoldDB" id="A0A9J6P365"/>
<comment type="caution">
    <text evidence="1">The sequence shown here is derived from an EMBL/GenBank/DDBJ whole genome shotgun (WGS) entry which is preliminary data.</text>
</comment>
<keyword evidence="2" id="KW-1185">Reference proteome</keyword>
<proteinExistence type="predicted"/>
<name>A0A9J6P365_9CLOT</name>
<reference evidence="1" key="2">
    <citation type="submission" date="2021-04" db="EMBL/GenBank/DDBJ databases">
        <authorList>
            <person name="Dong X."/>
        </authorList>
    </citation>
    <scope>NUCLEOTIDE SEQUENCE</scope>
    <source>
        <strain evidence="1">ZWT</strain>
    </source>
</reference>